<dbReference type="Proteomes" id="UP000652761">
    <property type="component" value="Unassembled WGS sequence"/>
</dbReference>
<accession>A0A843TQ38</accession>
<comment type="caution">
    <text evidence="2">The sequence shown here is derived from an EMBL/GenBank/DDBJ whole genome shotgun (WGS) entry which is preliminary data.</text>
</comment>
<evidence type="ECO:0000313" key="2">
    <source>
        <dbReference type="EMBL" id="MQL73175.1"/>
    </source>
</evidence>
<proteinExistence type="predicted"/>
<keyword evidence="3" id="KW-1185">Reference proteome</keyword>
<protein>
    <submittedName>
        <fullName evidence="2">Uncharacterized protein</fullName>
    </submittedName>
</protein>
<sequence>MLREEEEVEKVEWHGPNFMLKISNTSGWGKSPRPEEGVVTLILSKKCPKSSVEDKPQDNLVPLTASPPAPDGEEMVHPKK</sequence>
<dbReference type="EMBL" id="NMUH01000156">
    <property type="protein sequence ID" value="MQL73175.1"/>
    <property type="molecule type" value="Genomic_DNA"/>
</dbReference>
<reference evidence="2" key="1">
    <citation type="submission" date="2017-07" db="EMBL/GenBank/DDBJ databases">
        <title>Taro Niue Genome Assembly and Annotation.</title>
        <authorList>
            <person name="Atibalentja N."/>
            <person name="Keating K."/>
            <person name="Fields C.J."/>
        </authorList>
    </citation>
    <scope>NUCLEOTIDE SEQUENCE</scope>
    <source>
        <strain evidence="2">Niue_2</strain>
        <tissue evidence="2">Leaf</tissue>
    </source>
</reference>
<organism evidence="2 3">
    <name type="scientific">Colocasia esculenta</name>
    <name type="common">Wild taro</name>
    <name type="synonym">Arum esculentum</name>
    <dbReference type="NCBI Taxonomy" id="4460"/>
    <lineage>
        <taxon>Eukaryota</taxon>
        <taxon>Viridiplantae</taxon>
        <taxon>Streptophyta</taxon>
        <taxon>Embryophyta</taxon>
        <taxon>Tracheophyta</taxon>
        <taxon>Spermatophyta</taxon>
        <taxon>Magnoliopsida</taxon>
        <taxon>Liliopsida</taxon>
        <taxon>Araceae</taxon>
        <taxon>Aroideae</taxon>
        <taxon>Colocasieae</taxon>
        <taxon>Colocasia</taxon>
    </lineage>
</organism>
<evidence type="ECO:0000256" key="1">
    <source>
        <dbReference type="SAM" id="MobiDB-lite"/>
    </source>
</evidence>
<gene>
    <name evidence="2" type="ORF">Taro_005540</name>
</gene>
<dbReference type="AlphaFoldDB" id="A0A843TQ38"/>
<name>A0A843TQ38_COLES</name>
<evidence type="ECO:0000313" key="3">
    <source>
        <dbReference type="Proteomes" id="UP000652761"/>
    </source>
</evidence>
<feature type="region of interest" description="Disordered" evidence="1">
    <location>
        <begin position="47"/>
        <end position="80"/>
    </location>
</feature>